<sequence>MAVAECASCRRRFAGVWGFDAHQQWDYSQPPGSQLTCLDPAGIRDKQGRPRFRLDRYLRWSDARRMPPGALGVGNLRPSQGSPVLTPQEK</sequence>
<gene>
    <name evidence="2" type="ORF">GCM10009550_01460</name>
</gene>
<feature type="compositionally biased region" description="Polar residues" evidence="1">
    <location>
        <begin position="77"/>
        <end position="90"/>
    </location>
</feature>
<protein>
    <recommendedName>
        <fullName evidence="4">C2H2-type domain-containing protein</fullName>
    </recommendedName>
</protein>
<keyword evidence="3" id="KW-1185">Reference proteome</keyword>
<evidence type="ECO:0008006" key="4">
    <source>
        <dbReference type="Google" id="ProtNLM"/>
    </source>
</evidence>
<dbReference type="EMBL" id="BAAAHH010000001">
    <property type="protein sequence ID" value="GAA0936010.1"/>
    <property type="molecule type" value="Genomic_DNA"/>
</dbReference>
<dbReference type="Proteomes" id="UP001500665">
    <property type="component" value="Unassembled WGS sequence"/>
</dbReference>
<name>A0ABN1Q0H6_9ACTN</name>
<evidence type="ECO:0000256" key="1">
    <source>
        <dbReference type="SAM" id="MobiDB-lite"/>
    </source>
</evidence>
<organism evidence="2 3">
    <name type="scientific">Actinocorallia libanotica</name>
    <dbReference type="NCBI Taxonomy" id="46162"/>
    <lineage>
        <taxon>Bacteria</taxon>
        <taxon>Bacillati</taxon>
        <taxon>Actinomycetota</taxon>
        <taxon>Actinomycetes</taxon>
        <taxon>Streptosporangiales</taxon>
        <taxon>Thermomonosporaceae</taxon>
        <taxon>Actinocorallia</taxon>
    </lineage>
</organism>
<dbReference type="RefSeq" id="WP_344235521.1">
    <property type="nucleotide sequence ID" value="NZ_BAAAHH010000001.1"/>
</dbReference>
<evidence type="ECO:0000313" key="2">
    <source>
        <dbReference type="EMBL" id="GAA0936010.1"/>
    </source>
</evidence>
<reference evidence="2 3" key="1">
    <citation type="journal article" date="2019" name="Int. J. Syst. Evol. Microbiol.">
        <title>The Global Catalogue of Microorganisms (GCM) 10K type strain sequencing project: providing services to taxonomists for standard genome sequencing and annotation.</title>
        <authorList>
            <consortium name="The Broad Institute Genomics Platform"/>
            <consortium name="The Broad Institute Genome Sequencing Center for Infectious Disease"/>
            <person name="Wu L."/>
            <person name="Ma J."/>
        </authorList>
    </citation>
    <scope>NUCLEOTIDE SEQUENCE [LARGE SCALE GENOMIC DNA]</scope>
    <source>
        <strain evidence="2 3">JCM 10696</strain>
    </source>
</reference>
<comment type="caution">
    <text evidence="2">The sequence shown here is derived from an EMBL/GenBank/DDBJ whole genome shotgun (WGS) entry which is preliminary data.</text>
</comment>
<feature type="region of interest" description="Disordered" evidence="1">
    <location>
        <begin position="66"/>
        <end position="90"/>
    </location>
</feature>
<proteinExistence type="predicted"/>
<accession>A0ABN1Q0H6</accession>
<evidence type="ECO:0000313" key="3">
    <source>
        <dbReference type="Proteomes" id="UP001500665"/>
    </source>
</evidence>